<dbReference type="Proteomes" id="UP000179242">
    <property type="component" value="Unassembled WGS sequence"/>
</dbReference>
<keyword evidence="3 6" id="KW-0812">Transmembrane</keyword>
<feature type="transmembrane region" description="Helical" evidence="6">
    <location>
        <begin position="111"/>
        <end position="129"/>
    </location>
</feature>
<feature type="transmembrane region" description="Helical" evidence="6">
    <location>
        <begin position="324"/>
        <end position="347"/>
    </location>
</feature>
<feature type="transmembrane region" description="Helical" evidence="6">
    <location>
        <begin position="141"/>
        <end position="163"/>
    </location>
</feature>
<dbReference type="EMBL" id="MEUJ01000008">
    <property type="protein sequence ID" value="OGC39540.1"/>
    <property type="molecule type" value="Genomic_DNA"/>
</dbReference>
<feature type="transmembrane region" description="Helical" evidence="6">
    <location>
        <begin position="294"/>
        <end position="318"/>
    </location>
</feature>
<sequence>MTNITKKMAKNFSWLSAGDIVGRGLNFFAMIYIARVIGVAAFGLFNFAFAFFVYLELIVDSGLTILGTRDIASKKSHPEVISINIFLLRLSAAFFVFIVSTVILYLLPLTFTIRMLFVMTFLSIFYRALNSDWVFAGLEKMEFIAFSKILFGTLFLGMVILFIKSPEGFVFIPVLYFLSGMLTSLVFLVLLFSRFIAVRFKHLEPSNWWKYFLDAVPVGASLILVQIYHNLDTIMLGFMSDPEAVGYYNAAYKLFSAIVGFLLLWQATAFPVVSGKFVQGRVAAEDFLNKYIKLTFLALVPLIFMVIILSSAMVHLFFGSSYAPSVFALQILISSLILVALSGLYGHLVLIPSGMNMEFLWAVGFGAFVNIILNSFFIPYWDFVGAAFATILSEAVVVVILFYFVCRVIKINIVKNAFSSVLISIPVFCVISFFNLPSVGFALLFLCLYLAVVWVLERNFIINFYGKIRAGG</sequence>
<comment type="subcellular location">
    <subcellularLocation>
        <location evidence="1">Cell membrane</location>
        <topology evidence="1">Multi-pass membrane protein</topology>
    </subcellularLocation>
</comment>
<dbReference type="PANTHER" id="PTHR30250:SF11">
    <property type="entry name" value="O-ANTIGEN TRANSPORTER-RELATED"/>
    <property type="match status" value="1"/>
</dbReference>
<feature type="transmembrane region" description="Helical" evidence="6">
    <location>
        <begin position="169"/>
        <end position="191"/>
    </location>
</feature>
<feature type="transmembrane region" description="Helical" evidence="6">
    <location>
        <begin position="12"/>
        <end position="33"/>
    </location>
</feature>
<feature type="transmembrane region" description="Helical" evidence="6">
    <location>
        <begin position="440"/>
        <end position="457"/>
    </location>
</feature>
<accession>A0A1F4U3X9</accession>
<evidence type="ECO:0000256" key="2">
    <source>
        <dbReference type="ARBA" id="ARBA00022475"/>
    </source>
</evidence>
<evidence type="ECO:0000256" key="4">
    <source>
        <dbReference type="ARBA" id="ARBA00022989"/>
    </source>
</evidence>
<evidence type="ECO:0000256" key="5">
    <source>
        <dbReference type="ARBA" id="ARBA00023136"/>
    </source>
</evidence>
<dbReference type="InterPro" id="IPR002797">
    <property type="entry name" value="Polysacc_synth"/>
</dbReference>
<dbReference type="Pfam" id="PF01943">
    <property type="entry name" value="Polysacc_synt"/>
    <property type="match status" value="1"/>
</dbReference>
<keyword evidence="2" id="KW-1003">Cell membrane</keyword>
<gene>
    <name evidence="7" type="ORF">A2438_08300</name>
</gene>
<feature type="transmembrane region" description="Helical" evidence="6">
    <location>
        <begin position="39"/>
        <end position="59"/>
    </location>
</feature>
<dbReference type="GO" id="GO:0005886">
    <property type="term" value="C:plasma membrane"/>
    <property type="evidence" value="ECO:0007669"/>
    <property type="project" value="UniProtKB-SubCell"/>
</dbReference>
<feature type="transmembrane region" description="Helical" evidence="6">
    <location>
        <begin position="383"/>
        <end position="405"/>
    </location>
</feature>
<name>A0A1F4U3X9_UNCSA</name>
<protein>
    <submittedName>
        <fullName evidence="7">Uncharacterized protein</fullName>
    </submittedName>
</protein>
<reference evidence="7 8" key="1">
    <citation type="journal article" date="2016" name="Nat. Commun.">
        <title>Thousands of microbial genomes shed light on interconnected biogeochemical processes in an aquifer system.</title>
        <authorList>
            <person name="Anantharaman K."/>
            <person name="Brown C.T."/>
            <person name="Hug L.A."/>
            <person name="Sharon I."/>
            <person name="Castelle C.J."/>
            <person name="Probst A.J."/>
            <person name="Thomas B.C."/>
            <person name="Singh A."/>
            <person name="Wilkins M.J."/>
            <person name="Karaoz U."/>
            <person name="Brodie E.L."/>
            <person name="Williams K.H."/>
            <person name="Hubbard S.S."/>
            <person name="Banfield J.F."/>
        </authorList>
    </citation>
    <scope>NUCLEOTIDE SEQUENCE [LARGE SCALE GENOMIC DNA]</scope>
</reference>
<feature type="transmembrane region" description="Helical" evidence="6">
    <location>
        <begin position="251"/>
        <end position="273"/>
    </location>
</feature>
<organism evidence="7 8">
    <name type="scientific">candidate division WOR-1 bacterium RIFOXYC2_FULL_46_14</name>
    <dbReference type="NCBI Taxonomy" id="1802587"/>
    <lineage>
        <taxon>Bacteria</taxon>
        <taxon>Bacillati</taxon>
        <taxon>Saganbacteria</taxon>
    </lineage>
</organism>
<feature type="transmembrane region" description="Helical" evidence="6">
    <location>
        <begin position="211"/>
        <end position="231"/>
    </location>
</feature>
<dbReference type="AlphaFoldDB" id="A0A1F4U3X9"/>
<dbReference type="CDD" id="cd13128">
    <property type="entry name" value="MATE_Wzx_like"/>
    <property type="match status" value="1"/>
</dbReference>
<feature type="transmembrane region" description="Helical" evidence="6">
    <location>
        <begin position="80"/>
        <end position="105"/>
    </location>
</feature>
<dbReference type="PANTHER" id="PTHR30250">
    <property type="entry name" value="PST FAMILY PREDICTED COLANIC ACID TRANSPORTER"/>
    <property type="match status" value="1"/>
</dbReference>
<evidence type="ECO:0000256" key="6">
    <source>
        <dbReference type="SAM" id="Phobius"/>
    </source>
</evidence>
<comment type="caution">
    <text evidence="7">The sequence shown here is derived from an EMBL/GenBank/DDBJ whole genome shotgun (WGS) entry which is preliminary data.</text>
</comment>
<proteinExistence type="predicted"/>
<feature type="transmembrane region" description="Helical" evidence="6">
    <location>
        <begin position="359"/>
        <end position="377"/>
    </location>
</feature>
<evidence type="ECO:0000313" key="7">
    <source>
        <dbReference type="EMBL" id="OGC39540.1"/>
    </source>
</evidence>
<keyword evidence="4 6" id="KW-1133">Transmembrane helix</keyword>
<evidence type="ECO:0000313" key="8">
    <source>
        <dbReference type="Proteomes" id="UP000179242"/>
    </source>
</evidence>
<evidence type="ECO:0000256" key="1">
    <source>
        <dbReference type="ARBA" id="ARBA00004651"/>
    </source>
</evidence>
<keyword evidence="5 6" id="KW-0472">Membrane</keyword>
<dbReference type="InterPro" id="IPR050833">
    <property type="entry name" value="Poly_Biosynth_Transport"/>
</dbReference>
<feature type="transmembrane region" description="Helical" evidence="6">
    <location>
        <begin position="417"/>
        <end position="434"/>
    </location>
</feature>
<evidence type="ECO:0000256" key="3">
    <source>
        <dbReference type="ARBA" id="ARBA00022692"/>
    </source>
</evidence>